<reference evidence="1 2" key="1">
    <citation type="submission" date="2024-06" db="EMBL/GenBank/DDBJ databases">
        <title>A chromosome-level genome assembly of beet webworm, Loxostege sticticalis.</title>
        <authorList>
            <person name="Zhang Y."/>
        </authorList>
    </citation>
    <scope>NUCLEOTIDE SEQUENCE [LARGE SCALE GENOMIC DNA]</scope>
    <source>
        <strain evidence="1">AQ028</strain>
        <tissue evidence="1">Male pupae</tissue>
    </source>
</reference>
<gene>
    <name evidence="1" type="ORF">ABMA28_012309</name>
</gene>
<evidence type="ECO:0000313" key="1">
    <source>
        <dbReference type="EMBL" id="KAL0850522.1"/>
    </source>
</evidence>
<dbReference type="AlphaFoldDB" id="A0ABD0TMQ0"/>
<accession>A0ABD0TMQ0</accession>
<organism evidence="1 2">
    <name type="scientific">Loxostege sticticalis</name>
    <name type="common">Beet webworm moth</name>
    <dbReference type="NCBI Taxonomy" id="481309"/>
    <lineage>
        <taxon>Eukaryota</taxon>
        <taxon>Metazoa</taxon>
        <taxon>Ecdysozoa</taxon>
        <taxon>Arthropoda</taxon>
        <taxon>Hexapoda</taxon>
        <taxon>Insecta</taxon>
        <taxon>Pterygota</taxon>
        <taxon>Neoptera</taxon>
        <taxon>Endopterygota</taxon>
        <taxon>Lepidoptera</taxon>
        <taxon>Glossata</taxon>
        <taxon>Ditrysia</taxon>
        <taxon>Pyraloidea</taxon>
        <taxon>Crambidae</taxon>
        <taxon>Pyraustinae</taxon>
        <taxon>Loxostege</taxon>
    </lineage>
</organism>
<name>A0ABD0TMQ0_LOXSC</name>
<dbReference type="Proteomes" id="UP001549921">
    <property type="component" value="Unassembled WGS sequence"/>
</dbReference>
<comment type="caution">
    <text evidence="1">The sequence shown here is derived from an EMBL/GenBank/DDBJ whole genome shotgun (WGS) entry which is preliminary data.</text>
</comment>
<dbReference type="EMBL" id="JBEDNZ010000003">
    <property type="protein sequence ID" value="KAL0850522.1"/>
    <property type="molecule type" value="Genomic_DNA"/>
</dbReference>
<proteinExistence type="predicted"/>
<protein>
    <submittedName>
        <fullName evidence="1">Uncharacterized protein</fullName>
    </submittedName>
</protein>
<evidence type="ECO:0000313" key="2">
    <source>
        <dbReference type="Proteomes" id="UP001549921"/>
    </source>
</evidence>
<sequence length="357" mass="40882">MDSLSHYLLNGYGMSFRRSMDPESVDPILIQVKSVKLCKKLDFCKPKIENFVNNYVTAVAKAVEAVFDGILDEKSEANTDAKAPIFQKLKGVLHDVRKILKTANDKVTEEKEAYLWVGVLKKISARFQRKAMTYIIDRIDADKNINEVKKTLSQKLVTNIATVEAKAEKKMCEDYHLCLRGLECTKALNTVLERLISLSDEKMRMFIKAFYEALPETTFYARLSEPTANELQVILNDMAYFESIPTKEILTTVHQTVENRINAVNSDAKVMKGQDIQLVHIILSDMDHIYSRQKGDPFHHFLDFFMEWSKADPITQIGAKMKEALNEIEEVLQDTSEDLILKMSDEVRVFLEITVDP</sequence>